<feature type="domain" description="N-acetyltransferase" evidence="3">
    <location>
        <begin position="1"/>
        <end position="160"/>
    </location>
</feature>
<evidence type="ECO:0000313" key="4">
    <source>
        <dbReference type="EMBL" id="WZC49567.1"/>
    </source>
</evidence>
<dbReference type="PROSITE" id="PS51186">
    <property type="entry name" value="GNAT"/>
    <property type="match status" value="1"/>
</dbReference>
<organism evidence="4 5">
    <name type="scientific">Yoonia phaeophyticola</name>
    <dbReference type="NCBI Taxonomy" id="3137369"/>
    <lineage>
        <taxon>Bacteria</taxon>
        <taxon>Pseudomonadati</taxon>
        <taxon>Pseudomonadota</taxon>
        <taxon>Alphaproteobacteria</taxon>
        <taxon>Rhodobacterales</taxon>
        <taxon>Paracoccaceae</taxon>
        <taxon>Yoonia</taxon>
    </lineage>
</organism>
<proteinExistence type="predicted"/>
<dbReference type="InterPro" id="IPR016181">
    <property type="entry name" value="Acyl_CoA_acyltransferase"/>
</dbReference>
<dbReference type="RefSeq" id="WP_341367677.1">
    <property type="nucleotide sequence ID" value="NZ_CP150951.2"/>
</dbReference>
<reference evidence="5" key="1">
    <citation type="submission" date="2024-04" db="EMBL/GenBank/DDBJ databases">
        <title>Phylogenomic analyses of a clade within the roseobacter group suggest taxonomic reassignments of species of the genera Aestuariivita, Citreicella, Loktanella, Nautella, Pelagibaca, Ruegeria, Thalassobius, Thiobacimonas and Tropicibacter, and the proposal o.</title>
        <authorList>
            <person name="Jeon C.O."/>
        </authorList>
    </citation>
    <scope>NUCLEOTIDE SEQUENCE [LARGE SCALE GENOMIC DNA]</scope>
    <source>
        <strain evidence="5">BS5-3</strain>
    </source>
</reference>
<accession>A0ABZ2V4V8</accession>
<evidence type="ECO:0000256" key="2">
    <source>
        <dbReference type="ARBA" id="ARBA00023315"/>
    </source>
</evidence>
<evidence type="ECO:0000259" key="3">
    <source>
        <dbReference type="PROSITE" id="PS51186"/>
    </source>
</evidence>
<dbReference type="Proteomes" id="UP001440612">
    <property type="component" value="Chromosome"/>
</dbReference>
<dbReference type="Pfam" id="PF00583">
    <property type="entry name" value="Acetyltransf_1"/>
    <property type="match status" value="1"/>
</dbReference>
<keyword evidence="5" id="KW-1185">Reference proteome</keyword>
<evidence type="ECO:0000256" key="1">
    <source>
        <dbReference type="ARBA" id="ARBA00022679"/>
    </source>
</evidence>
<keyword evidence="1" id="KW-0808">Transferase</keyword>
<name>A0ABZ2V4V8_9RHOB</name>
<dbReference type="SUPFAM" id="SSF55729">
    <property type="entry name" value="Acyl-CoA N-acyltransferases (Nat)"/>
    <property type="match status" value="1"/>
</dbReference>
<protein>
    <submittedName>
        <fullName evidence="4">N-acetyltransferase family protein</fullName>
    </submittedName>
</protein>
<sequence>MIIRPATAADAPDMVTLLNAIIEAGGTTAHQTLFDETTMLEHYIESDGLISCLVAEIEEVVLGFQWLRWAKPEQDGVPDDWAIIASFVANRAAGKGVGQHLFKATRTAASQAGVAAIDATIRADNTPGLRYYSGLGFVDYDRLTGLALSDGTIVDRIRKRFDISVSS</sequence>
<evidence type="ECO:0000313" key="5">
    <source>
        <dbReference type="Proteomes" id="UP001440612"/>
    </source>
</evidence>
<dbReference type="CDD" id="cd04301">
    <property type="entry name" value="NAT_SF"/>
    <property type="match status" value="1"/>
</dbReference>
<dbReference type="PANTHER" id="PTHR43877">
    <property type="entry name" value="AMINOALKYLPHOSPHONATE N-ACETYLTRANSFERASE-RELATED-RELATED"/>
    <property type="match status" value="1"/>
</dbReference>
<dbReference type="InterPro" id="IPR000182">
    <property type="entry name" value="GNAT_dom"/>
</dbReference>
<dbReference type="InterPro" id="IPR050832">
    <property type="entry name" value="Bact_Acetyltransf"/>
</dbReference>
<dbReference type="Gene3D" id="3.40.630.30">
    <property type="match status" value="1"/>
</dbReference>
<keyword evidence="2" id="KW-0012">Acyltransferase</keyword>
<gene>
    <name evidence="4" type="ORF">AABB29_02630</name>
</gene>
<dbReference type="EMBL" id="CP150951">
    <property type="protein sequence ID" value="WZC49567.1"/>
    <property type="molecule type" value="Genomic_DNA"/>
</dbReference>